<reference evidence="1" key="2">
    <citation type="submission" date="2020-10" db="EMBL/GenBank/DDBJ databases">
        <title>Comparative genomics of the Acetobacterium genus.</title>
        <authorList>
            <person name="Marshall C."/>
            <person name="May H."/>
            <person name="Norman S."/>
        </authorList>
    </citation>
    <scope>NUCLEOTIDE SEQUENCE</scope>
    <source>
        <strain evidence="1">DER-2019</strain>
    </source>
</reference>
<dbReference type="SUPFAM" id="SSF56176">
    <property type="entry name" value="FAD-binding/transporter-associated domain-like"/>
    <property type="match status" value="1"/>
</dbReference>
<evidence type="ECO:0000313" key="1">
    <source>
        <dbReference type="EMBL" id="MBC3887501.1"/>
    </source>
</evidence>
<dbReference type="EMBL" id="WJBD01000003">
    <property type="protein sequence ID" value="MBC3887501.1"/>
    <property type="molecule type" value="Genomic_DNA"/>
</dbReference>
<dbReference type="Gene3D" id="3.30.465.10">
    <property type="match status" value="1"/>
</dbReference>
<keyword evidence="2" id="KW-1185">Reference proteome</keyword>
<sequence length="76" mass="8790">MVLRKNGGNKGARETLPILKPRILIPLAAGFYVQLEGYPQINDQFIFEDYEFTVLNCDQRRVIKVRIKKIKKILTG</sequence>
<dbReference type="AlphaFoldDB" id="A0A923HX05"/>
<name>A0A923HX05_9FIRM</name>
<organism evidence="1 2">
    <name type="scientific">Acetobacterium paludosum</name>
    <dbReference type="NCBI Taxonomy" id="52693"/>
    <lineage>
        <taxon>Bacteria</taxon>
        <taxon>Bacillati</taxon>
        <taxon>Bacillota</taxon>
        <taxon>Clostridia</taxon>
        <taxon>Eubacteriales</taxon>
        <taxon>Eubacteriaceae</taxon>
        <taxon>Acetobacterium</taxon>
    </lineage>
</organism>
<accession>A0A923HX05</accession>
<dbReference type="GO" id="GO:0050660">
    <property type="term" value="F:flavin adenine dinucleotide binding"/>
    <property type="evidence" value="ECO:0007669"/>
    <property type="project" value="InterPro"/>
</dbReference>
<evidence type="ECO:0008006" key="3">
    <source>
        <dbReference type="Google" id="ProtNLM"/>
    </source>
</evidence>
<proteinExistence type="predicted"/>
<comment type="caution">
    <text evidence="1">The sequence shown here is derived from an EMBL/GenBank/DDBJ whole genome shotgun (WGS) entry which is preliminary data.</text>
</comment>
<reference evidence="1" key="1">
    <citation type="submission" date="2019-10" db="EMBL/GenBank/DDBJ databases">
        <authorList>
            <person name="Ross D.E."/>
            <person name="Gulliver D."/>
        </authorList>
    </citation>
    <scope>NUCLEOTIDE SEQUENCE</scope>
    <source>
        <strain evidence="1">DER-2019</strain>
    </source>
</reference>
<gene>
    <name evidence="1" type="ORF">GH810_04180</name>
</gene>
<dbReference type="Proteomes" id="UP000616595">
    <property type="component" value="Unassembled WGS sequence"/>
</dbReference>
<evidence type="ECO:0000313" key="2">
    <source>
        <dbReference type="Proteomes" id="UP000616595"/>
    </source>
</evidence>
<protein>
    <recommendedName>
        <fullName evidence="3">Transporter-associated domain-containing protein</fullName>
    </recommendedName>
</protein>
<dbReference type="InterPro" id="IPR016169">
    <property type="entry name" value="FAD-bd_PCMH_sub2"/>
</dbReference>
<dbReference type="InterPro" id="IPR036318">
    <property type="entry name" value="FAD-bd_PCMH-like_sf"/>
</dbReference>